<organism evidence="1 2">
    <name type="scientific">Scortum barcoo</name>
    <name type="common">barcoo grunter</name>
    <dbReference type="NCBI Taxonomy" id="214431"/>
    <lineage>
        <taxon>Eukaryota</taxon>
        <taxon>Metazoa</taxon>
        <taxon>Chordata</taxon>
        <taxon>Craniata</taxon>
        <taxon>Vertebrata</taxon>
        <taxon>Euteleostomi</taxon>
        <taxon>Actinopterygii</taxon>
        <taxon>Neopterygii</taxon>
        <taxon>Teleostei</taxon>
        <taxon>Neoteleostei</taxon>
        <taxon>Acanthomorphata</taxon>
        <taxon>Eupercaria</taxon>
        <taxon>Centrarchiformes</taxon>
        <taxon>Terapontoidei</taxon>
        <taxon>Terapontidae</taxon>
        <taxon>Scortum</taxon>
    </lineage>
</organism>
<evidence type="ECO:0000313" key="1">
    <source>
        <dbReference type="EMBL" id="KAI3374177.1"/>
    </source>
</evidence>
<protein>
    <submittedName>
        <fullName evidence="1">Uncharacterized protein</fullName>
    </submittedName>
</protein>
<name>A0ACB8X299_9TELE</name>
<dbReference type="EMBL" id="CM041533">
    <property type="protein sequence ID" value="KAI3374177.1"/>
    <property type="molecule type" value="Genomic_DNA"/>
</dbReference>
<evidence type="ECO:0000313" key="2">
    <source>
        <dbReference type="Proteomes" id="UP000831701"/>
    </source>
</evidence>
<dbReference type="Proteomes" id="UP000831701">
    <property type="component" value="Chromosome 3"/>
</dbReference>
<accession>A0ACB8X299</accession>
<keyword evidence="2" id="KW-1185">Reference proteome</keyword>
<reference evidence="1" key="1">
    <citation type="submission" date="2022-04" db="EMBL/GenBank/DDBJ databases">
        <title>Jade perch genome.</title>
        <authorList>
            <person name="Chao B."/>
        </authorList>
    </citation>
    <scope>NUCLEOTIDE SEQUENCE</scope>
    <source>
        <strain evidence="1">CB-2022</strain>
    </source>
</reference>
<gene>
    <name evidence="1" type="ORF">L3Q82_006030</name>
</gene>
<comment type="caution">
    <text evidence="1">The sequence shown here is derived from an EMBL/GenBank/DDBJ whole genome shotgun (WGS) entry which is preliminary data.</text>
</comment>
<proteinExistence type="predicted"/>
<sequence length="116" mass="13808">MLHARSLAFRAGDEMEYKLSKYKLRKAIKEAKQLYQQKLEVYYSTDTMWQGLQLVTDYKGTTVGISNNSTSLPDKLNQFYCRFETHNRETERTHAHTWDRHDPPHRLSHQLMCTEL</sequence>